<proteinExistence type="predicted"/>
<protein>
    <submittedName>
        <fullName evidence="1">Uncharacterized protein</fullName>
    </submittedName>
</protein>
<accession>I3UTH2</accession>
<dbReference type="KEGG" id="ppi:YSA_03748"/>
<dbReference type="HOGENOM" id="CLU_3204181_0_0_6"/>
<reference evidence="1 2" key="1">
    <citation type="journal article" date="2012" name="J. Bacteriol.">
        <title>Complete Genome Sequence of the Naphthalene-Degrading Pseudomonas putida Strain ND6.</title>
        <authorList>
            <person name="Li S."/>
            <person name="Zhao H."/>
            <person name="Li Y."/>
            <person name="Niu S."/>
            <person name="Cai B."/>
        </authorList>
    </citation>
    <scope>NUCLEOTIDE SEQUENCE [LARGE SCALE GENOMIC DNA]</scope>
    <source>
        <strain evidence="1 2">ND6</strain>
    </source>
</reference>
<dbReference type="AlphaFoldDB" id="I3UTH2"/>
<dbReference type="Proteomes" id="UP000005268">
    <property type="component" value="Chromosome"/>
</dbReference>
<gene>
    <name evidence="1" type="ORF">YSA_03748</name>
</gene>
<organism evidence="1 2">
    <name type="scientific">Pseudomonas putida ND6</name>
    <dbReference type="NCBI Taxonomy" id="231023"/>
    <lineage>
        <taxon>Bacteria</taxon>
        <taxon>Pseudomonadati</taxon>
        <taxon>Pseudomonadota</taxon>
        <taxon>Gammaproteobacteria</taxon>
        <taxon>Pseudomonadales</taxon>
        <taxon>Pseudomonadaceae</taxon>
        <taxon>Pseudomonas</taxon>
    </lineage>
</organism>
<evidence type="ECO:0000313" key="1">
    <source>
        <dbReference type="EMBL" id="AFK68793.1"/>
    </source>
</evidence>
<sequence>MTAAHHATRHAQLVVGDAKAGLAMRALGDETVGHAAIRELCRKVF</sequence>
<evidence type="ECO:0000313" key="2">
    <source>
        <dbReference type="Proteomes" id="UP000005268"/>
    </source>
</evidence>
<name>I3UTH2_PSEPU</name>
<dbReference type="EMBL" id="CP003588">
    <property type="protein sequence ID" value="AFK68793.1"/>
    <property type="molecule type" value="Genomic_DNA"/>
</dbReference>